<evidence type="ECO:0000313" key="2">
    <source>
        <dbReference type="Proteomes" id="UP000807353"/>
    </source>
</evidence>
<dbReference type="InterPro" id="IPR032675">
    <property type="entry name" value="LRR_dom_sf"/>
</dbReference>
<proteinExistence type="predicted"/>
<dbReference type="OrthoDB" id="2269034at2759"/>
<accession>A0A9P5Y1E6</accession>
<dbReference type="EMBL" id="MU150281">
    <property type="protein sequence ID" value="KAF9461657.1"/>
    <property type="molecule type" value="Genomic_DNA"/>
</dbReference>
<reference evidence="1" key="1">
    <citation type="submission" date="2020-11" db="EMBL/GenBank/DDBJ databases">
        <authorList>
            <consortium name="DOE Joint Genome Institute"/>
            <person name="Ahrendt S."/>
            <person name="Riley R."/>
            <person name="Andreopoulos W."/>
            <person name="Labutti K."/>
            <person name="Pangilinan J."/>
            <person name="Ruiz-Duenas F.J."/>
            <person name="Barrasa J.M."/>
            <person name="Sanchez-Garcia M."/>
            <person name="Camarero S."/>
            <person name="Miyauchi S."/>
            <person name="Serrano A."/>
            <person name="Linde D."/>
            <person name="Babiker R."/>
            <person name="Drula E."/>
            <person name="Ayuso-Fernandez I."/>
            <person name="Pacheco R."/>
            <person name="Padilla G."/>
            <person name="Ferreira P."/>
            <person name="Barriuso J."/>
            <person name="Kellner H."/>
            <person name="Castanera R."/>
            <person name="Alfaro M."/>
            <person name="Ramirez L."/>
            <person name="Pisabarro A.G."/>
            <person name="Kuo A."/>
            <person name="Tritt A."/>
            <person name="Lipzen A."/>
            <person name="He G."/>
            <person name="Yan M."/>
            <person name="Ng V."/>
            <person name="Cullen D."/>
            <person name="Martin F."/>
            <person name="Rosso M.-N."/>
            <person name="Henrissat B."/>
            <person name="Hibbett D."/>
            <person name="Martinez A.T."/>
            <person name="Grigoriev I.V."/>
        </authorList>
    </citation>
    <scope>NUCLEOTIDE SEQUENCE</scope>
    <source>
        <strain evidence="1">CBS 247.69</strain>
    </source>
</reference>
<dbReference type="SUPFAM" id="SSF52047">
    <property type="entry name" value="RNI-like"/>
    <property type="match status" value="1"/>
</dbReference>
<dbReference type="Proteomes" id="UP000807353">
    <property type="component" value="Unassembled WGS sequence"/>
</dbReference>
<organism evidence="1 2">
    <name type="scientific">Collybia nuda</name>
    <dbReference type="NCBI Taxonomy" id="64659"/>
    <lineage>
        <taxon>Eukaryota</taxon>
        <taxon>Fungi</taxon>
        <taxon>Dikarya</taxon>
        <taxon>Basidiomycota</taxon>
        <taxon>Agaricomycotina</taxon>
        <taxon>Agaricomycetes</taxon>
        <taxon>Agaricomycetidae</taxon>
        <taxon>Agaricales</taxon>
        <taxon>Tricholomatineae</taxon>
        <taxon>Clitocybaceae</taxon>
        <taxon>Collybia</taxon>
    </lineage>
</organism>
<dbReference type="AlphaFoldDB" id="A0A9P5Y1E6"/>
<gene>
    <name evidence="1" type="ORF">BDZ94DRAFT_1263329</name>
</gene>
<evidence type="ECO:0008006" key="3">
    <source>
        <dbReference type="Google" id="ProtNLM"/>
    </source>
</evidence>
<evidence type="ECO:0000313" key="1">
    <source>
        <dbReference type="EMBL" id="KAF9461657.1"/>
    </source>
</evidence>
<dbReference type="Gene3D" id="3.80.10.10">
    <property type="entry name" value="Ribonuclease Inhibitor"/>
    <property type="match status" value="1"/>
</dbReference>
<sequence length="452" mass="50525">MKAGKGLEAEALHNVDRPRIKGVNIESRLDDVVELQRSQGPVSPQECLPPEILGNAFLYCLDGQPVPVPPRSPVSMPWVLGHVCTRWRDVCLAEPGIWENISLQSVQFYPALAMEEALRRNRSKNIRLCPIPYWFSQDILPTLQLNCETIKSIENFRVTWKSTDFLSLIPSFTNLEYLGISFLYQLSPTSHFPGFSASPALREIALLPSACILRGRLIDSKDTMWDRLTSLHLAPSFRLPPSTILTILRRCKVLAHLSVGLGSEISNAEMAHAVCPAIQSIRVVSQYSTPGIFFSYITLPSLRSFEIDRGEWQVWPQQEILSFLCRSSCPLTKLHVRFRIPVECVVPILRTLPMQTVEDFAVVTDRALADEDAGVIVYDNLFPRVTCLSCSFSSSVVALRLLKFSWSRNRSTGIQSGKIKIALSDGVAGEEELGVLQQNIFQMGIDVIVSAL</sequence>
<keyword evidence="2" id="KW-1185">Reference proteome</keyword>
<comment type="caution">
    <text evidence="1">The sequence shown here is derived from an EMBL/GenBank/DDBJ whole genome shotgun (WGS) entry which is preliminary data.</text>
</comment>
<name>A0A9P5Y1E6_9AGAR</name>
<protein>
    <recommendedName>
        <fullName evidence="3">F-box domain-containing protein</fullName>
    </recommendedName>
</protein>